<evidence type="ECO:0000313" key="4">
    <source>
        <dbReference type="Proteomes" id="UP001063166"/>
    </source>
</evidence>
<proteinExistence type="predicted"/>
<dbReference type="OrthoDB" id="3172239at2759"/>
<evidence type="ECO:0000313" key="3">
    <source>
        <dbReference type="EMBL" id="GLB40946.1"/>
    </source>
</evidence>
<dbReference type="SUPFAM" id="SSF52047">
    <property type="entry name" value="RNI-like"/>
    <property type="match status" value="1"/>
</dbReference>
<dbReference type="InterPro" id="IPR036047">
    <property type="entry name" value="F-box-like_dom_sf"/>
</dbReference>
<dbReference type="Gene3D" id="3.80.10.10">
    <property type="entry name" value="Ribonuclease Inhibitor"/>
    <property type="match status" value="1"/>
</dbReference>
<name>A0A9P3US88_LYOSH</name>
<dbReference type="PROSITE" id="PS50181">
    <property type="entry name" value="FBOX"/>
    <property type="match status" value="1"/>
</dbReference>
<sequence length="582" mass="65433">MKGSAAATPDEPADPTGVEATAFSTATVKEAAYAYIREKINLHQASLLYWQQRHNALSIVYRLPPELLASIFKFVAADETDVSKLRWVSVSHVCSRWRRTALDSPDLWSNIPFGNPPWAAEMLARSKKALLTIEVMWGDGPGEVSQKQAPVVQPILAEALTQLSRVKILSLTQGRHWSHENFTDLTTLLDNPGPLLETLKISFLTFGVDGWLPSRVISEAPRLLHLELSRCGIDWQGLSVRNLKSLEIFQPLGPKCPSMIQFLSALSEMPSLESLQFRSPFAPNNSSTLPNNITDLPRLRYLHLDCELENAVLLLERLAYPIHTRLKLIGWARDLDEDPTISLIRRLVEKVKSTVQGPIRSLAVHQHHIKCWQTPGVKPDNPEFPPILEIAVINLSYQSSRLTKELWRPYSLEHLSSLTVIDIDFGPKTWRNLFGKLARLKTLRVGVTDMAFLDALSYGLSTTLPPETSGTPALAGNPRFKALRRLTIMHWDCSDFYDSATSIMEKLTECLAARRGAGLPLHHLEFEKCFNVDEHEVDLLEEVVRTVEWEEYDSECRTDSEVEAWEDGASGSELTDDGDMSD</sequence>
<keyword evidence="4" id="KW-1185">Reference proteome</keyword>
<comment type="caution">
    <text evidence="3">The sequence shown here is derived from an EMBL/GenBank/DDBJ whole genome shotgun (WGS) entry which is preliminary data.</text>
</comment>
<dbReference type="PANTHER" id="PTHR38926:SF5">
    <property type="entry name" value="F-BOX AND LEUCINE-RICH REPEAT PROTEIN 6"/>
    <property type="match status" value="1"/>
</dbReference>
<reference evidence="3" key="1">
    <citation type="submission" date="2022-07" db="EMBL/GenBank/DDBJ databases">
        <title>The genome of Lyophyllum shimeji provides insight into the initial evolution of ectomycorrhizal fungal genome.</title>
        <authorList>
            <person name="Kobayashi Y."/>
            <person name="Shibata T."/>
            <person name="Hirakawa H."/>
            <person name="Shigenobu S."/>
            <person name="Nishiyama T."/>
            <person name="Yamada A."/>
            <person name="Hasebe M."/>
            <person name="Kawaguchi M."/>
        </authorList>
    </citation>
    <scope>NUCLEOTIDE SEQUENCE</scope>
    <source>
        <strain evidence="3">AT787</strain>
    </source>
</reference>
<organism evidence="3 4">
    <name type="scientific">Lyophyllum shimeji</name>
    <name type="common">Hon-shimeji</name>
    <name type="synonym">Tricholoma shimeji</name>
    <dbReference type="NCBI Taxonomy" id="47721"/>
    <lineage>
        <taxon>Eukaryota</taxon>
        <taxon>Fungi</taxon>
        <taxon>Dikarya</taxon>
        <taxon>Basidiomycota</taxon>
        <taxon>Agaricomycotina</taxon>
        <taxon>Agaricomycetes</taxon>
        <taxon>Agaricomycetidae</taxon>
        <taxon>Agaricales</taxon>
        <taxon>Tricholomatineae</taxon>
        <taxon>Lyophyllaceae</taxon>
        <taxon>Lyophyllum</taxon>
    </lineage>
</organism>
<gene>
    <name evidence="3" type="ORF">LshimejAT787_0901610</name>
</gene>
<accession>A0A9P3US88</accession>
<dbReference type="Gene3D" id="1.20.1280.50">
    <property type="match status" value="1"/>
</dbReference>
<dbReference type="PANTHER" id="PTHR38926">
    <property type="entry name" value="F-BOX DOMAIN CONTAINING PROTEIN, EXPRESSED"/>
    <property type="match status" value="1"/>
</dbReference>
<dbReference type="Proteomes" id="UP001063166">
    <property type="component" value="Unassembled WGS sequence"/>
</dbReference>
<dbReference type="InterPro" id="IPR032675">
    <property type="entry name" value="LRR_dom_sf"/>
</dbReference>
<feature type="region of interest" description="Disordered" evidence="1">
    <location>
        <begin position="555"/>
        <end position="582"/>
    </location>
</feature>
<dbReference type="Pfam" id="PF12937">
    <property type="entry name" value="F-box-like"/>
    <property type="match status" value="1"/>
</dbReference>
<evidence type="ECO:0000256" key="1">
    <source>
        <dbReference type="SAM" id="MobiDB-lite"/>
    </source>
</evidence>
<evidence type="ECO:0000259" key="2">
    <source>
        <dbReference type="PROSITE" id="PS50181"/>
    </source>
</evidence>
<protein>
    <recommendedName>
        <fullName evidence="2">F-box domain-containing protein</fullName>
    </recommendedName>
</protein>
<dbReference type="SUPFAM" id="SSF81383">
    <property type="entry name" value="F-box domain"/>
    <property type="match status" value="1"/>
</dbReference>
<feature type="domain" description="F-box" evidence="2">
    <location>
        <begin position="57"/>
        <end position="111"/>
    </location>
</feature>
<dbReference type="EMBL" id="BRPK01000009">
    <property type="protein sequence ID" value="GLB40946.1"/>
    <property type="molecule type" value="Genomic_DNA"/>
</dbReference>
<dbReference type="InterPro" id="IPR001810">
    <property type="entry name" value="F-box_dom"/>
</dbReference>
<dbReference type="AlphaFoldDB" id="A0A9P3US88"/>